<reference evidence="1" key="1">
    <citation type="submission" date="2020-02" db="EMBL/GenBank/DDBJ databases">
        <authorList>
            <person name="Scholz U."/>
            <person name="Mascher M."/>
            <person name="Fiebig A."/>
        </authorList>
    </citation>
    <scope>NUCLEOTIDE SEQUENCE</scope>
</reference>
<protein>
    <submittedName>
        <fullName evidence="1">Uncharacterized protein</fullName>
    </submittedName>
</protein>
<dbReference type="EMBL" id="LR746264">
    <property type="protein sequence ID" value="CAA7389869.1"/>
    <property type="molecule type" value="Genomic_DNA"/>
</dbReference>
<evidence type="ECO:0000313" key="2">
    <source>
        <dbReference type="Proteomes" id="UP000663760"/>
    </source>
</evidence>
<sequence>MLFLAPAIPRPLPRGCAHLPLAPPLRLRS</sequence>
<keyword evidence="2" id="KW-1185">Reference proteome</keyword>
<dbReference type="AlphaFoldDB" id="A0A7I8K0W2"/>
<evidence type="ECO:0000313" key="1">
    <source>
        <dbReference type="EMBL" id="CAA7389869.1"/>
    </source>
</evidence>
<name>A0A7I8K0W2_SPIIN</name>
<organism evidence="1 2">
    <name type="scientific">Spirodela intermedia</name>
    <name type="common">Intermediate duckweed</name>
    <dbReference type="NCBI Taxonomy" id="51605"/>
    <lineage>
        <taxon>Eukaryota</taxon>
        <taxon>Viridiplantae</taxon>
        <taxon>Streptophyta</taxon>
        <taxon>Embryophyta</taxon>
        <taxon>Tracheophyta</taxon>
        <taxon>Spermatophyta</taxon>
        <taxon>Magnoliopsida</taxon>
        <taxon>Liliopsida</taxon>
        <taxon>Araceae</taxon>
        <taxon>Lemnoideae</taxon>
        <taxon>Spirodela</taxon>
    </lineage>
</organism>
<dbReference type="Proteomes" id="UP000663760">
    <property type="component" value="Chromosome 1"/>
</dbReference>
<gene>
    <name evidence="1" type="ORF">SI8410_01001840</name>
</gene>
<accession>A0A7I8K0W2</accession>
<proteinExistence type="predicted"/>